<organism evidence="2 3">
    <name type="scientific">Xylocopa violacea</name>
    <name type="common">Violet carpenter bee</name>
    <name type="synonym">Apis violacea</name>
    <dbReference type="NCBI Taxonomy" id="135666"/>
    <lineage>
        <taxon>Eukaryota</taxon>
        <taxon>Metazoa</taxon>
        <taxon>Ecdysozoa</taxon>
        <taxon>Arthropoda</taxon>
        <taxon>Hexapoda</taxon>
        <taxon>Insecta</taxon>
        <taxon>Pterygota</taxon>
        <taxon>Neoptera</taxon>
        <taxon>Endopterygota</taxon>
        <taxon>Hymenoptera</taxon>
        <taxon>Apocrita</taxon>
        <taxon>Aculeata</taxon>
        <taxon>Apoidea</taxon>
        <taxon>Anthophila</taxon>
        <taxon>Apidae</taxon>
        <taxon>Xylocopa</taxon>
        <taxon>Xylocopa</taxon>
    </lineage>
</organism>
<protein>
    <recommendedName>
        <fullName evidence="1">BPL/LPL catalytic domain-containing protein</fullName>
    </recommendedName>
</protein>
<dbReference type="SUPFAM" id="SSF55681">
    <property type="entry name" value="Class II aaRS and biotin synthetases"/>
    <property type="match status" value="1"/>
</dbReference>
<reference evidence="2 3" key="1">
    <citation type="submission" date="2024-08" db="EMBL/GenBank/DDBJ databases">
        <authorList>
            <person name="Will J Nash"/>
            <person name="Angela Man"/>
            <person name="Seanna McTaggart"/>
            <person name="Kendall Baker"/>
            <person name="Tom Barker"/>
            <person name="Leah Catchpole"/>
            <person name="Alex Durrant"/>
            <person name="Karim Gharbi"/>
            <person name="Naomi Irish"/>
            <person name="Gemy Kaithakottil"/>
            <person name="Debby Ku"/>
            <person name="Aaliyah Providence"/>
            <person name="Felix Shaw"/>
            <person name="David Swarbreck"/>
            <person name="Chris Watkins"/>
            <person name="Ann M. McCartney"/>
            <person name="Giulio Formenti"/>
            <person name="Alice Mouton"/>
            <person name="Noel Vella"/>
            <person name="Bjorn M von Reumont"/>
            <person name="Adriana Vella"/>
            <person name="Wilfried Haerty"/>
        </authorList>
    </citation>
    <scope>NUCLEOTIDE SEQUENCE [LARGE SCALE GENOMIC DNA]</scope>
</reference>
<accession>A0ABP1PA26</accession>
<evidence type="ECO:0000313" key="3">
    <source>
        <dbReference type="Proteomes" id="UP001642520"/>
    </source>
</evidence>
<dbReference type="EMBL" id="CAXAJV020001300">
    <property type="protein sequence ID" value="CAL7950110.1"/>
    <property type="molecule type" value="Genomic_DNA"/>
</dbReference>
<dbReference type="PANTHER" id="PTHR12835">
    <property type="entry name" value="BIOTIN PROTEIN LIGASE"/>
    <property type="match status" value="1"/>
</dbReference>
<dbReference type="InterPro" id="IPR045864">
    <property type="entry name" value="aa-tRNA-synth_II/BPL/LPL"/>
</dbReference>
<dbReference type="Proteomes" id="UP001642520">
    <property type="component" value="Unassembled WGS sequence"/>
</dbReference>
<evidence type="ECO:0000313" key="2">
    <source>
        <dbReference type="EMBL" id="CAL7950110.1"/>
    </source>
</evidence>
<name>A0ABP1PA26_XYLVO</name>
<gene>
    <name evidence="2" type="ORF">XYLVIOL_LOCUS9769</name>
</gene>
<feature type="domain" description="BPL/LPL catalytic" evidence="1">
    <location>
        <begin position="721"/>
        <end position="915"/>
    </location>
</feature>
<dbReference type="Pfam" id="PF03099">
    <property type="entry name" value="BPL_LplA_LipB"/>
    <property type="match status" value="1"/>
</dbReference>
<dbReference type="InterPro" id="IPR003142">
    <property type="entry name" value="BPL_C"/>
</dbReference>
<dbReference type="Gene3D" id="3.30.930.10">
    <property type="entry name" value="Bira Bifunctional Protein, Domain 2"/>
    <property type="match status" value="1"/>
</dbReference>
<dbReference type="PANTHER" id="PTHR12835:SF5">
    <property type="entry name" value="BIOTIN--PROTEIN LIGASE"/>
    <property type="match status" value="1"/>
</dbReference>
<comment type="caution">
    <text evidence="2">The sequence shown here is derived from an EMBL/GenBank/DDBJ whole genome shotgun (WGS) entry which is preliminary data.</text>
</comment>
<dbReference type="PROSITE" id="PS51733">
    <property type="entry name" value="BPL_LPL_CATALYTIC"/>
    <property type="match status" value="1"/>
</dbReference>
<dbReference type="Pfam" id="PF02237">
    <property type="entry name" value="BPL_C"/>
    <property type="match status" value="1"/>
</dbReference>
<sequence>MFLTLFYMIATTIQSRRILFLKTHLRNLFQSNTAACPTIMFYNKTISSCKESKSPTDDWETDEFMTSCLCMNKCDARLDELLWYRGDMRLCTIFPQQKVDISSWLTYQYGKTFFPLHINNRNGTLLKPEYKLYILVEADLENYKPVAATQATKVEDYGLIITWTATKNIDLIVESDLDMVTKFFIAAMEGQCYINNGLLLKRIETVLISGKPCLYNSDLLNSPPTKKFIDKVEWDTHTERLKSLSHTAKIASETCKPVEVKEFPGLIVYPENAATDFEIELMQRAILSETPESESRSQVSTPVSVSIPSQESQLLPDKVQDATVHTTEFQGVPHSGSKSLDTLDNLDEIPETIKVKQVSCSDIKSTSKPFEPKAFYDAKDSKVTSSTSPFKSTMIEITEKLSSKNIKPPNVLIYADSLIARNNVKRVLEESLGTDKYAIYALSSEEACNDAWIENAALVVVCGNIGSEIGNQIMEYILRGGKLLALCSDIVHILLPSFKTAEVRENELVHFSYGKWKHVRMMHHIFCYQASPVRTRFSQDHEDAKAPGVSPPTSVKVKDKKGNSYSIELKVLGTEETWHTPSILLGTLSGSSGKVVFSQIHLEIDPMQYELEESKFNALKESNAIRLEIFNDLLKVHLGIELRDTSRETIAITYTPAFFLGRHELKLEMLEKLKDTMKTNDILKMSKMEIQFCRSSTVPRPASSSFLPIMLYQCPNDFSTVEYFENLTSQELGRLVIFAEILSSSMDVLNGSQLQHGLAVIVRQQTQGHGRGKNVWLSPKGCAMFSLQLHVSIKTVLGSRISILQHLVSVAIISAFKSLPGYEDIDLRLKWPNDIYAGNNIKIGGLIVKTQIISDLCICNVGVGFNLFNKEPTCCINDLVNAFNQAYNGKLKMISYEQYFAIVFNEIERWLNIVQRGNIDLFLDAYYTYWMHTDADVTVLSASGVSQSARILGIDEYGYLRVRGEDGSIFTVHPDGNTFDCLKGLIAPK</sequence>
<evidence type="ECO:0000259" key="1">
    <source>
        <dbReference type="PROSITE" id="PS51733"/>
    </source>
</evidence>
<dbReference type="InterPro" id="IPR004143">
    <property type="entry name" value="BPL_LPL_catalytic"/>
</dbReference>
<proteinExistence type="predicted"/>
<keyword evidence="3" id="KW-1185">Reference proteome</keyword>